<evidence type="ECO:0000256" key="3">
    <source>
        <dbReference type="ARBA" id="ARBA00022527"/>
    </source>
</evidence>
<keyword evidence="4" id="KW-0808">Transferase</keyword>
<evidence type="ECO:0000259" key="10">
    <source>
        <dbReference type="PROSITE" id="PS50011"/>
    </source>
</evidence>
<feature type="compositionally biased region" description="Low complexity" evidence="9">
    <location>
        <begin position="559"/>
        <end position="573"/>
    </location>
</feature>
<evidence type="ECO:0000259" key="11">
    <source>
        <dbReference type="PROSITE" id="PS50219"/>
    </source>
</evidence>
<feature type="compositionally biased region" description="Gly residues" evidence="9">
    <location>
        <begin position="747"/>
        <end position="762"/>
    </location>
</feature>
<sequence>MSNNTTNTNSGLDITNLDDLRDPSGIFSLIEVVGKGTYGNVYKGRYTRTGQLAAIKVMPITEEDEEEIKLEIDTLKKLSNHRNIASYYGAFIKKSSPRDHLWLAMEYCGAGSVADLIKSTRTKSLKEDWIAYISREILRGLMHLHANRVIHRDIKGQNVLLTDNAEVKLVDFGVSAQLDKTFGKRNTFIGTPYWMAPEVIHCEQDSSCTYDARSDIWSLGITALEMAEGRPPLCEMHPMRALFLIMRNSPPRLKQAPNGSRHWTPRFHDFVNKCLTKDFHKRPNTSELFRHDFITNLPNERQIRIQLKDHIDRHKRNRQTEEHEKIYEYEGSDEEEEEETSAAAKGAAAAALAMSAAAAAVGGGGAGVGVGVGANGQGHRLPNQHPPQYRHPPDKLYPNQVMRPGGGGDHNEFVPFTGAAPPPSSVAAGLNFKQHTPGISVDPRFAARNPMPTAMNKLPLATPQSGMHHNNRLSRLDEGESATVNAKEPGENTLRQNFARLQEREHHPAVGVAPQRSVVVNGRPQSSSGHHHFPQHSRPLLNNSRAPPVYSQSQHHHQQQQQSPQQQQQQIHSNQPKLGVLAAGSRLAGAGGPSPLPSHSTTSSTVITTTTMTTTSTVLDTTSVDSQFVNNSNSESVFTSSSINSVNPPTSVISGAGVGQPPHHFPLQHHRASVSNPPFNPFHLNVNAAVTSSSSMAVTSSSNDPMTAGNLLVSPFRAKLANPGPPPVPLHQQVRIGSSVLNGGVGGGGGGHGIAGGGGGVSVSGSSSNDEPANPLVASSRHQHIVAPKFPSARPTSQAVPHLDLRKPPLESALPQSIITATNAVVSQSKLSNNVSISSPVNRSSGAAMAFAASTTTTTSTAAAVTTTTTTTTAGGVFNGNFIRQSIASHLTPGMHNRSPVHQISSADENVRSRASQSTAITTTTTTTTSSSSTVNTSSTNQPELRGHSNKQVPSTRLNSSVIPQKLHSHHHHHQQQQQQHHNHPQHSRHIASKKPEISRLEELDQLAAQLTNLGAVSPSPNRQNNGMNGKPDGKKSTNRRQQQERQQQNYENNAHLSKLSNDPVRRHHDSSGRDRSNSFSSSTSTSSSSSTSSSVSSENVSNSNNNNNNINSPIHMNSSHNNNNNNKYSTSNSSTVSRSHSIGSQNDFHSSSTCSSGSLSTNSSCDNTHSRPNAAKLALNGKRRTTEVDPRRLTVVENVHVLNNNNKLANNRDADSNQPDDLDIMPNDQLDDDINSRGYAAYDDGEVVREGEDAEGDGDAEEEEEVDGEDEDEDEDEGDVIVVEEEEENGADLEEAEQLRATLSIVRTRQRPSLSEFIRNGHGIDDTSAVNNTNNNNVISNESFYCIDDGTLSSSAVKWHKEGALPSDEFAKETLCSLASIIESTSGTIGRSGSNENTPSKSATSGNDNIKLVSNGYPAAIDSDIAITSSASSKLMDRNEKEGISRIHEPQPPPPPPHSSDIIHGGHYTGKQSSHQPFDGSTHILTGQPSLIGQSNVIQRSSPQISPQSIVITDSNKALPSSVWSVPANSTTSSSSNNNPSNVAPLVSEPSPRANQKTKAHFDGQSSQSSGGGGAGSGSTSNSSFSLIKSVALSNPICANLLNFSLPSITTSNTVITTGPPRSSTGISTTVVNNLPTTATGLGGDTPEIQVYKKRFNSEILCASTWGVNLLIGLETGLSLLDRSGEGRVYSLITRRRFSRMAVLEGQNILVTISGRKNRVRVYYLSWLRSKIMKTEGCDKKNGWVNVGENLQGAVHFKIVKYEKIKFLVIALRDSVEIYAWAPRPYHKFMAFKRFSELKHRPLLVDLTVEENTRLKVIYGSSSGFHAIDLDSNTVFDLYIPSLISSQITPHCIVVLPNTDGMQLLLCYDTEGVYVDTNGKLTKNVVIQWGEVPTCVAYISTGQLLGWGLKAIEVRSAETGHLDGVFMHKREQKFKFLCERNDKVFFSNTRSGPPQVSMMTLSGIHW</sequence>
<feature type="compositionally biased region" description="Low complexity" evidence="9">
    <location>
        <begin position="1045"/>
        <end position="1054"/>
    </location>
</feature>
<feature type="domain" description="CNH" evidence="11">
    <location>
        <begin position="1658"/>
        <end position="1945"/>
    </location>
</feature>
<dbReference type="EC" id="2.7.11.1" evidence="2"/>
<dbReference type="InterPro" id="IPR008271">
    <property type="entry name" value="Ser/Thr_kinase_AS"/>
</dbReference>
<evidence type="ECO:0000256" key="5">
    <source>
        <dbReference type="ARBA" id="ARBA00022741"/>
    </source>
</evidence>
<dbReference type="Pfam" id="PF00780">
    <property type="entry name" value="CNH"/>
    <property type="match status" value="1"/>
</dbReference>
<dbReference type="SMART" id="SM00220">
    <property type="entry name" value="S_TKc"/>
    <property type="match status" value="1"/>
</dbReference>
<feature type="compositionally biased region" description="Basic residues" evidence="9">
    <location>
        <begin position="967"/>
        <end position="992"/>
    </location>
</feature>
<dbReference type="FunFam" id="3.30.200.20:FF:000259">
    <property type="entry name" value="Mitogen-activated protein kinase kinase kinase kinase 4"/>
    <property type="match status" value="1"/>
</dbReference>
<dbReference type="InterPro" id="IPR011009">
    <property type="entry name" value="Kinase-like_dom_sf"/>
</dbReference>
<reference evidence="12" key="1">
    <citation type="submission" date="2022-06" db="EMBL/GenBank/DDBJ databases">
        <authorList>
            <person name="Berger JAMES D."/>
            <person name="Berger JAMES D."/>
        </authorList>
    </citation>
    <scope>NUCLEOTIDE SEQUENCE [LARGE SCALE GENOMIC DNA]</scope>
</reference>
<dbReference type="PROSITE" id="PS50011">
    <property type="entry name" value="PROTEIN_KINASE_DOM"/>
    <property type="match status" value="1"/>
</dbReference>
<feature type="region of interest" description="Disordered" evidence="9">
    <location>
        <begin position="585"/>
        <end position="605"/>
    </location>
</feature>
<dbReference type="GO" id="GO:0004674">
    <property type="term" value="F:protein serine/threonine kinase activity"/>
    <property type="evidence" value="ECO:0007669"/>
    <property type="project" value="UniProtKB-KW"/>
</dbReference>
<dbReference type="PANTHER" id="PTHR47096:SF1">
    <property type="entry name" value="MISSHAPEN LIKE KINASE 1"/>
    <property type="match status" value="1"/>
</dbReference>
<dbReference type="WBParaSite" id="TREG1_58780.1">
    <property type="protein sequence ID" value="TREG1_58780.1"/>
    <property type="gene ID" value="TREG1_58780"/>
</dbReference>
<feature type="region of interest" description="Disordered" evidence="9">
    <location>
        <begin position="460"/>
        <end position="491"/>
    </location>
</feature>
<organism evidence="12 13">
    <name type="scientific">Trichobilharzia regenti</name>
    <name type="common">Nasal bird schistosome</name>
    <dbReference type="NCBI Taxonomy" id="157069"/>
    <lineage>
        <taxon>Eukaryota</taxon>
        <taxon>Metazoa</taxon>
        <taxon>Spiralia</taxon>
        <taxon>Lophotrochozoa</taxon>
        <taxon>Platyhelminthes</taxon>
        <taxon>Trematoda</taxon>
        <taxon>Digenea</taxon>
        <taxon>Strigeidida</taxon>
        <taxon>Schistosomatoidea</taxon>
        <taxon>Schistosomatidae</taxon>
        <taxon>Trichobilharzia</taxon>
    </lineage>
</organism>
<evidence type="ECO:0000313" key="13">
    <source>
        <dbReference type="WBParaSite" id="TREG1_58780.1"/>
    </source>
</evidence>
<feature type="domain" description="Protein kinase" evidence="10">
    <location>
        <begin position="27"/>
        <end position="294"/>
    </location>
</feature>
<protein>
    <recommendedName>
        <fullName evidence="2">non-specific serine/threonine protein kinase</fullName>
        <ecNumber evidence="2">2.7.11.1</ecNumber>
    </recommendedName>
</protein>
<feature type="compositionally biased region" description="Low complexity" evidence="9">
    <location>
        <begin position="1151"/>
        <end position="1166"/>
    </location>
</feature>
<reference evidence="13" key="2">
    <citation type="submission" date="2023-11" db="UniProtKB">
        <authorList>
            <consortium name="WormBaseParasite"/>
        </authorList>
    </citation>
    <scope>IDENTIFICATION</scope>
</reference>
<comment type="similarity">
    <text evidence="1">Belongs to the protein kinase superfamily. STE Ser/Thr protein kinase family. STE20 subfamily.</text>
</comment>
<keyword evidence="3" id="KW-0723">Serine/threonine-protein kinase</keyword>
<dbReference type="PROSITE" id="PS50219">
    <property type="entry name" value="CNH"/>
    <property type="match status" value="1"/>
</dbReference>
<keyword evidence="5 8" id="KW-0547">Nucleotide-binding</keyword>
<feature type="compositionally biased region" description="Low complexity" evidence="9">
    <location>
        <begin position="1078"/>
        <end position="1143"/>
    </location>
</feature>
<feature type="compositionally biased region" description="Acidic residues" evidence="9">
    <location>
        <begin position="1219"/>
        <end position="1234"/>
    </location>
</feature>
<dbReference type="InterPro" id="IPR051700">
    <property type="entry name" value="STE20_Ser-Thr_kinase"/>
</dbReference>
<evidence type="ECO:0000256" key="1">
    <source>
        <dbReference type="ARBA" id="ARBA00008874"/>
    </source>
</evidence>
<accession>A0AA85JUQ8</accession>
<feature type="region of interest" description="Disordered" evidence="9">
    <location>
        <begin position="1014"/>
        <end position="1193"/>
    </location>
</feature>
<dbReference type="SUPFAM" id="SSF56112">
    <property type="entry name" value="Protein kinase-like (PK-like)"/>
    <property type="match status" value="1"/>
</dbReference>
<feature type="compositionally biased region" description="Polar residues" evidence="9">
    <location>
        <begin position="1387"/>
        <end position="1409"/>
    </location>
</feature>
<evidence type="ECO:0000256" key="8">
    <source>
        <dbReference type="PROSITE-ProRule" id="PRU10141"/>
    </source>
</evidence>
<dbReference type="InterPro" id="IPR017441">
    <property type="entry name" value="Protein_kinase_ATP_BS"/>
</dbReference>
<dbReference type="InterPro" id="IPR000719">
    <property type="entry name" value="Prot_kinase_dom"/>
</dbReference>
<evidence type="ECO:0000256" key="7">
    <source>
        <dbReference type="ARBA" id="ARBA00022840"/>
    </source>
</evidence>
<dbReference type="InterPro" id="IPR001180">
    <property type="entry name" value="CNH_dom"/>
</dbReference>
<dbReference type="GO" id="GO:0005524">
    <property type="term" value="F:ATP binding"/>
    <property type="evidence" value="ECO:0007669"/>
    <property type="project" value="UniProtKB-UniRule"/>
</dbReference>
<keyword evidence="6" id="KW-0418">Kinase</keyword>
<dbReference type="GO" id="GO:0005829">
    <property type="term" value="C:cytosol"/>
    <property type="evidence" value="ECO:0007669"/>
    <property type="project" value="TreeGrafter"/>
</dbReference>
<feature type="region of interest" description="Disordered" evidence="9">
    <location>
        <begin position="892"/>
        <end position="992"/>
    </location>
</feature>
<dbReference type="Gene3D" id="1.10.510.10">
    <property type="entry name" value="Transferase(Phosphotransferase) domain 1"/>
    <property type="match status" value="1"/>
</dbReference>
<dbReference type="Gene3D" id="3.30.200.20">
    <property type="entry name" value="Phosphorylase Kinase, domain 1"/>
    <property type="match status" value="1"/>
</dbReference>
<evidence type="ECO:0000256" key="9">
    <source>
        <dbReference type="SAM" id="MobiDB-lite"/>
    </source>
</evidence>
<evidence type="ECO:0000256" key="2">
    <source>
        <dbReference type="ARBA" id="ARBA00012513"/>
    </source>
</evidence>
<feature type="compositionally biased region" description="Low complexity" evidence="9">
    <location>
        <begin position="916"/>
        <end position="940"/>
    </location>
</feature>
<feature type="region of interest" description="Disordered" evidence="9">
    <location>
        <begin position="1433"/>
        <end position="1489"/>
    </location>
</feature>
<dbReference type="Pfam" id="PF00069">
    <property type="entry name" value="Pkinase"/>
    <property type="match status" value="1"/>
</dbReference>
<dbReference type="FunFam" id="1.10.510.10:FF:000435">
    <property type="entry name" value="Nik-related protein kinase"/>
    <property type="match status" value="1"/>
</dbReference>
<dbReference type="PROSITE" id="PS00108">
    <property type="entry name" value="PROTEIN_KINASE_ST"/>
    <property type="match status" value="1"/>
</dbReference>
<keyword evidence="7 8" id="KW-0067">ATP-binding</keyword>
<keyword evidence="12" id="KW-1185">Reference proteome</keyword>
<feature type="compositionally biased region" description="Polar residues" evidence="9">
    <location>
        <begin position="950"/>
        <end position="963"/>
    </location>
</feature>
<feature type="region of interest" description="Disordered" evidence="9">
    <location>
        <begin position="507"/>
        <end position="573"/>
    </location>
</feature>
<dbReference type="PANTHER" id="PTHR47096">
    <property type="entry name" value="MISSHAPEN LIKE KINASE 1"/>
    <property type="match status" value="1"/>
</dbReference>
<evidence type="ECO:0000256" key="4">
    <source>
        <dbReference type="ARBA" id="ARBA00022679"/>
    </source>
</evidence>
<feature type="compositionally biased region" description="Polar residues" evidence="9">
    <location>
        <begin position="1014"/>
        <end position="1028"/>
    </location>
</feature>
<dbReference type="Proteomes" id="UP000050795">
    <property type="component" value="Unassembled WGS sequence"/>
</dbReference>
<feature type="region of interest" description="Disordered" evidence="9">
    <location>
        <begin position="1387"/>
        <end position="1410"/>
    </location>
</feature>
<feature type="binding site" evidence="8">
    <location>
        <position position="56"/>
    </location>
    <ligand>
        <name>ATP</name>
        <dbReference type="ChEBI" id="CHEBI:30616"/>
    </ligand>
</feature>
<proteinExistence type="inferred from homology"/>
<dbReference type="CDD" id="cd06608">
    <property type="entry name" value="STKc_myosinIII_N_like"/>
    <property type="match status" value="1"/>
</dbReference>
<evidence type="ECO:0000313" key="12">
    <source>
        <dbReference type="Proteomes" id="UP000050795"/>
    </source>
</evidence>
<feature type="region of interest" description="Disordered" evidence="9">
    <location>
        <begin position="1527"/>
        <end position="1580"/>
    </location>
</feature>
<feature type="compositionally biased region" description="Low complexity" evidence="9">
    <location>
        <begin position="1527"/>
        <end position="1545"/>
    </location>
</feature>
<name>A0AA85JUQ8_TRIRE</name>
<dbReference type="PROSITE" id="PS00107">
    <property type="entry name" value="PROTEIN_KINASE_ATP"/>
    <property type="match status" value="1"/>
</dbReference>
<feature type="region of interest" description="Disordered" evidence="9">
    <location>
        <begin position="747"/>
        <end position="775"/>
    </location>
</feature>
<dbReference type="SMART" id="SM00036">
    <property type="entry name" value="CNH"/>
    <property type="match status" value="1"/>
</dbReference>
<feature type="compositionally biased region" description="Basic and acidic residues" evidence="9">
    <location>
        <begin position="1436"/>
        <end position="1450"/>
    </location>
</feature>
<evidence type="ECO:0000256" key="6">
    <source>
        <dbReference type="ARBA" id="ARBA00022777"/>
    </source>
</evidence>
<feature type="compositionally biased region" description="Acidic residues" evidence="9">
    <location>
        <begin position="1253"/>
        <end position="1278"/>
    </location>
</feature>
<feature type="region of interest" description="Disordered" evidence="9">
    <location>
        <begin position="1207"/>
        <end position="1278"/>
    </location>
</feature>